<comment type="caution">
    <text evidence="1">The sequence shown here is derived from an EMBL/GenBank/DDBJ whole genome shotgun (WGS) entry which is preliminary data.</text>
</comment>
<proteinExistence type="predicted"/>
<organism evidence="1 2">
    <name type="scientific">Marichromatium gracile</name>
    <name type="common">Chromatium gracile</name>
    <dbReference type="NCBI Taxonomy" id="1048"/>
    <lineage>
        <taxon>Bacteria</taxon>
        <taxon>Pseudomonadati</taxon>
        <taxon>Pseudomonadota</taxon>
        <taxon>Gammaproteobacteria</taxon>
        <taxon>Chromatiales</taxon>
        <taxon>Chromatiaceae</taxon>
        <taxon>Marichromatium</taxon>
    </lineage>
</organism>
<name>A0A4R4A4H1_MARGR</name>
<dbReference type="AlphaFoldDB" id="A0A4R4A4H1"/>
<evidence type="ECO:0000313" key="2">
    <source>
        <dbReference type="Proteomes" id="UP000295247"/>
    </source>
</evidence>
<evidence type="ECO:0000313" key="1">
    <source>
        <dbReference type="EMBL" id="TCW32662.1"/>
    </source>
</evidence>
<dbReference type="Proteomes" id="UP000295247">
    <property type="component" value="Unassembled WGS sequence"/>
</dbReference>
<sequence length="148" mass="16564">MHPDDNPYAEHDHKSDQLAKISTEEELLARFPGAEGPCYAAGTDHAFWHLGDGVFAAVCGFCGHVWERHWQTETRECPNCAAVELAEAVDAVQVLIKDHRNLDDTKLAQLARDVDALRQALRAEVHQRVERRYASRQGGLPLERRAAA</sequence>
<reference evidence="1 2" key="1">
    <citation type="submission" date="2019-03" db="EMBL/GenBank/DDBJ databases">
        <title>Genomic Encyclopedia of Type Strains, Phase IV (KMG-IV): sequencing the most valuable type-strain genomes for metagenomic binning, comparative biology and taxonomic classification.</title>
        <authorList>
            <person name="Goeker M."/>
        </authorList>
    </citation>
    <scope>NUCLEOTIDE SEQUENCE [LARGE SCALE GENOMIC DNA]</scope>
    <source>
        <strain evidence="1 2">DSM 203</strain>
    </source>
</reference>
<accession>A0A4R4A4H1</accession>
<gene>
    <name evidence="1" type="ORF">EDC29_11728</name>
</gene>
<protein>
    <submittedName>
        <fullName evidence="1">Uncharacterized protein</fullName>
    </submittedName>
</protein>
<dbReference type="EMBL" id="SMDC01000017">
    <property type="protein sequence ID" value="TCW32662.1"/>
    <property type="molecule type" value="Genomic_DNA"/>
</dbReference>
<dbReference type="RefSeq" id="WP_132230633.1">
    <property type="nucleotide sequence ID" value="NZ_NRRH01000028.1"/>
</dbReference>